<sequence length="76" mass="8629">MISSVNLKLAAFVFFALFERFRIRNAGVLRLAFAFEHVMNSLYSILLYRLPMSRLSNSLDCSGHIAHPRNDAGQRG</sequence>
<accession>A0A6B0U311</accession>
<dbReference type="AlphaFoldDB" id="A0A6B0U311"/>
<organism evidence="1">
    <name type="scientific">Ixodes ricinus</name>
    <name type="common">Common tick</name>
    <name type="synonym">Acarus ricinus</name>
    <dbReference type="NCBI Taxonomy" id="34613"/>
    <lineage>
        <taxon>Eukaryota</taxon>
        <taxon>Metazoa</taxon>
        <taxon>Ecdysozoa</taxon>
        <taxon>Arthropoda</taxon>
        <taxon>Chelicerata</taxon>
        <taxon>Arachnida</taxon>
        <taxon>Acari</taxon>
        <taxon>Parasitiformes</taxon>
        <taxon>Ixodida</taxon>
        <taxon>Ixodoidea</taxon>
        <taxon>Ixodidae</taxon>
        <taxon>Ixodinae</taxon>
        <taxon>Ixodes</taxon>
    </lineage>
</organism>
<dbReference type="EMBL" id="GIFC01001494">
    <property type="protein sequence ID" value="MXU83577.1"/>
    <property type="molecule type" value="Transcribed_RNA"/>
</dbReference>
<proteinExistence type="predicted"/>
<evidence type="ECO:0000313" key="1">
    <source>
        <dbReference type="EMBL" id="MXU83577.1"/>
    </source>
</evidence>
<name>A0A6B0U311_IXORI</name>
<protein>
    <submittedName>
        <fullName evidence="1">Uncharacterized protein</fullName>
    </submittedName>
</protein>
<reference evidence="1" key="1">
    <citation type="submission" date="2019-12" db="EMBL/GenBank/DDBJ databases">
        <title>An insight into the sialome of adult female Ixodes ricinus ticks feeding for 6 days.</title>
        <authorList>
            <person name="Perner J."/>
            <person name="Ribeiro J.M.C."/>
        </authorList>
    </citation>
    <scope>NUCLEOTIDE SEQUENCE</scope>
    <source>
        <strain evidence="1">Semi-engorged</strain>
        <tissue evidence="1">Salivary glands</tissue>
    </source>
</reference>